<dbReference type="EMBL" id="CP047650">
    <property type="protein sequence ID" value="QHI97478.1"/>
    <property type="molecule type" value="Genomic_DNA"/>
</dbReference>
<evidence type="ECO:0000256" key="1">
    <source>
        <dbReference type="SAM" id="MobiDB-lite"/>
    </source>
</evidence>
<gene>
    <name evidence="2" type="ORF">GT347_05440</name>
</gene>
<dbReference type="AlphaFoldDB" id="A0A857J3M1"/>
<protein>
    <submittedName>
        <fullName evidence="2">Cupin domain-containing protein</fullName>
    </submittedName>
</protein>
<proteinExistence type="predicted"/>
<dbReference type="SUPFAM" id="SSF51182">
    <property type="entry name" value="RmlC-like cupins"/>
    <property type="match status" value="1"/>
</dbReference>
<dbReference type="InterPro" id="IPR011051">
    <property type="entry name" value="RmlC_Cupin_sf"/>
</dbReference>
<dbReference type="KEGG" id="xyk:GT347_05440"/>
<name>A0A857J3M1_9BURK</name>
<dbReference type="Proteomes" id="UP000464787">
    <property type="component" value="Chromosome"/>
</dbReference>
<dbReference type="InterPro" id="IPR014710">
    <property type="entry name" value="RmlC-like_jellyroll"/>
</dbReference>
<organism evidence="2 3">
    <name type="scientific">Xylophilus rhododendri</name>
    <dbReference type="NCBI Taxonomy" id="2697032"/>
    <lineage>
        <taxon>Bacteria</taxon>
        <taxon>Pseudomonadati</taxon>
        <taxon>Pseudomonadota</taxon>
        <taxon>Betaproteobacteria</taxon>
        <taxon>Burkholderiales</taxon>
        <taxon>Xylophilus</taxon>
    </lineage>
</organism>
<sequence>MNHPADLPSLATRHCFSMRNLPLLDGGATMELLGLSPMLWAHSKVYSTGGENALHCHDTEDHVFLILQGEASFHFGDGSSAEVKAFEGVMVPHGTLYRFHAHEAAGNLVMFRVGAALVKDSSDLHPKFNIPKEALQNRSDSSGRAAPGDAKANGVAAQPTVFRPGAFFAPD</sequence>
<dbReference type="Gene3D" id="2.60.120.10">
    <property type="entry name" value="Jelly Rolls"/>
    <property type="match status" value="1"/>
</dbReference>
<evidence type="ECO:0000313" key="2">
    <source>
        <dbReference type="EMBL" id="QHI97478.1"/>
    </source>
</evidence>
<dbReference type="CDD" id="cd02208">
    <property type="entry name" value="cupin_RmlC-like"/>
    <property type="match status" value="1"/>
</dbReference>
<accession>A0A857J3M1</accession>
<reference evidence="2 3" key="1">
    <citation type="submission" date="2020-01" db="EMBL/GenBank/DDBJ databases">
        <title>Genome sequencing of strain KACC 21265.</title>
        <authorList>
            <person name="Heo J."/>
            <person name="Kim S.-J."/>
            <person name="Kim J.-S."/>
            <person name="Hong S.-B."/>
            <person name="Kwon S.-W."/>
        </authorList>
    </citation>
    <scope>NUCLEOTIDE SEQUENCE [LARGE SCALE GENOMIC DNA]</scope>
    <source>
        <strain evidence="2 3">KACC 21265</strain>
    </source>
</reference>
<evidence type="ECO:0000313" key="3">
    <source>
        <dbReference type="Proteomes" id="UP000464787"/>
    </source>
</evidence>
<keyword evidence="3" id="KW-1185">Reference proteome</keyword>
<dbReference type="RefSeq" id="WP_160550996.1">
    <property type="nucleotide sequence ID" value="NZ_CP047650.1"/>
</dbReference>
<feature type="region of interest" description="Disordered" evidence="1">
    <location>
        <begin position="129"/>
        <end position="157"/>
    </location>
</feature>